<dbReference type="Gene3D" id="1.20.1600.10">
    <property type="entry name" value="Outer membrane efflux proteins (OEP)"/>
    <property type="match status" value="1"/>
</dbReference>
<dbReference type="GO" id="GO:0015562">
    <property type="term" value="F:efflux transmembrane transporter activity"/>
    <property type="evidence" value="ECO:0007669"/>
    <property type="project" value="InterPro"/>
</dbReference>
<comment type="subcellular location">
    <subcellularLocation>
        <location evidence="7">Cell outer membrane</location>
        <topology evidence="7">Peripheral membrane protein</topology>
    </subcellularLocation>
</comment>
<dbReference type="Pfam" id="PF02321">
    <property type="entry name" value="OEP"/>
    <property type="match status" value="2"/>
</dbReference>
<gene>
    <name evidence="9" type="ORF">WS71_23570</name>
</gene>
<dbReference type="InterPro" id="IPR003423">
    <property type="entry name" value="OMP_efflux"/>
</dbReference>
<protein>
    <recommendedName>
        <fullName evidence="7">Protein CyaE</fullName>
    </recommendedName>
</protein>
<dbReference type="GO" id="GO:0015288">
    <property type="term" value="F:porin activity"/>
    <property type="evidence" value="ECO:0007669"/>
    <property type="project" value="TreeGrafter"/>
</dbReference>
<evidence type="ECO:0000256" key="3">
    <source>
        <dbReference type="ARBA" id="ARBA00022452"/>
    </source>
</evidence>
<comment type="function">
    <text evidence="7">CyaE is necessary for transport of calmodulin-sensitive adenylate cyclase-hemolysin (cyclolysin).</text>
</comment>
<reference evidence="9 10" key="1">
    <citation type="submission" date="2015-12" db="EMBL/GenBank/DDBJ databases">
        <title>Diversity of Burkholderia near neighbor genomes.</title>
        <authorList>
            <person name="Sahl J."/>
            <person name="Wagner D."/>
            <person name="Keim P."/>
        </authorList>
    </citation>
    <scope>NUCLEOTIDE SEQUENCE [LARGE SCALE GENOMIC DNA]</scope>
    <source>
        <strain evidence="9 10">BDU8</strain>
    </source>
</reference>
<keyword evidence="3" id="KW-1134">Transmembrane beta strand</keyword>
<dbReference type="GO" id="GO:0009279">
    <property type="term" value="C:cell outer membrane"/>
    <property type="evidence" value="ECO:0007669"/>
    <property type="project" value="UniProtKB-SubCell"/>
</dbReference>
<keyword evidence="4" id="KW-0812">Transmembrane</keyword>
<dbReference type="Proteomes" id="UP000067711">
    <property type="component" value="Chromosome 1"/>
</dbReference>
<dbReference type="SUPFAM" id="SSF56954">
    <property type="entry name" value="Outer membrane efflux proteins (OEP)"/>
    <property type="match status" value="1"/>
</dbReference>
<keyword evidence="2 7" id="KW-0813">Transport</keyword>
<evidence type="ECO:0000313" key="10">
    <source>
        <dbReference type="Proteomes" id="UP000067711"/>
    </source>
</evidence>
<feature type="chain" id="PRO_5015338575" description="Protein CyaE" evidence="8">
    <location>
        <begin position="29"/>
        <end position="493"/>
    </location>
</feature>
<sequence length="493" mass="53206">MSRHFNLHGVWCVCLLGALSLSASSIFAMDPLFTSQAVSATPAATAVGDGHAGVCTFDALPSPLRLQDAIERALCNHPKTRQAWANVKIQAAAVGTGRAGFLPTLTGNWQGTRDNTTSQIAGYPQYNSNYRTNLQNASVSLSWVLYDFGGRLAALRNASALLAAAQANQQATLEAVFATVAKDYYAAQAAQGAFSTAREVEQTARDSLRAASARVDKGVAAISDQLQAQTSYAEAVVNRTKAEGEWQSALGLLASDMNLSPNAAITLPDVGDGVAPDKEFGESVAELIAQAERTHPSVAAAQAQIDAARAKADQTRAEGLPRLSLVAQFNYNNQPTSLQLGYPVLPASRREWYLGFQLTIPIFEGFARTYQVRQANAQIEWQRGAFDEARQQIGLDVWIGYQALQSATKNLEHSATLREIALRSYDAAQQRYQMGVGNILELLNTQSSLAEAKRQRIQALTDWRSARLQLAAKLGKLGMWQLTSSEQSRGEGV</sequence>
<dbReference type="GO" id="GO:1990281">
    <property type="term" value="C:efflux pump complex"/>
    <property type="evidence" value="ECO:0007669"/>
    <property type="project" value="TreeGrafter"/>
</dbReference>
<dbReference type="PIRSF" id="PIRSF001892">
    <property type="entry name" value="CyaE"/>
    <property type="match status" value="1"/>
</dbReference>
<evidence type="ECO:0000256" key="1">
    <source>
        <dbReference type="ARBA" id="ARBA00007613"/>
    </source>
</evidence>
<dbReference type="EMBL" id="CP013389">
    <property type="protein sequence ID" value="AOJ11917.1"/>
    <property type="molecule type" value="Genomic_DNA"/>
</dbReference>
<keyword evidence="7" id="KW-0204">Cytolysis</keyword>
<comment type="similarity">
    <text evidence="1 7">Belongs to the outer membrane factor (OMF) (TC 1.B.17) family.</text>
</comment>
<proteinExistence type="inferred from homology"/>
<keyword evidence="6 7" id="KW-0998">Cell outer membrane</keyword>
<dbReference type="GO" id="GO:0031640">
    <property type="term" value="P:killing of cells of another organism"/>
    <property type="evidence" value="ECO:0007669"/>
    <property type="project" value="UniProtKB-KW"/>
</dbReference>
<dbReference type="InterPro" id="IPR051906">
    <property type="entry name" value="TolC-like"/>
</dbReference>
<organism evidence="9 10">
    <name type="scientific">Burkholderia mayonis</name>
    <dbReference type="NCBI Taxonomy" id="1385591"/>
    <lineage>
        <taxon>Bacteria</taxon>
        <taxon>Pseudomonadati</taxon>
        <taxon>Pseudomonadota</taxon>
        <taxon>Betaproteobacteria</taxon>
        <taxon>Burkholderiales</taxon>
        <taxon>Burkholderiaceae</taxon>
        <taxon>Burkholderia</taxon>
        <taxon>pseudomallei group</taxon>
    </lineage>
</organism>
<dbReference type="PANTHER" id="PTHR30026:SF20">
    <property type="entry name" value="OUTER MEMBRANE PROTEIN TOLC"/>
    <property type="match status" value="1"/>
</dbReference>
<feature type="signal peptide" evidence="8">
    <location>
        <begin position="1"/>
        <end position="28"/>
    </location>
</feature>
<dbReference type="PANTHER" id="PTHR30026">
    <property type="entry name" value="OUTER MEMBRANE PROTEIN TOLC"/>
    <property type="match status" value="1"/>
</dbReference>
<evidence type="ECO:0000256" key="4">
    <source>
        <dbReference type="ARBA" id="ARBA00022692"/>
    </source>
</evidence>
<evidence type="ECO:0000256" key="6">
    <source>
        <dbReference type="ARBA" id="ARBA00023237"/>
    </source>
</evidence>
<dbReference type="InterPro" id="IPR028351">
    <property type="entry name" value="CyaE"/>
</dbReference>
<evidence type="ECO:0000256" key="8">
    <source>
        <dbReference type="SAM" id="SignalP"/>
    </source>
</evidence>
<evidence type="ECO:0000313" key="9">
    <source>
        <dbReference type="EMBL" id="AOJ11917.1"/>
    </source>
</evidence>
<keyword evidence="7" id="KW-0354">Hemolysis</keyword>
<evidence type="ECO:0000256" key="5">
    <source>
        <dbReference type="ARBA" id="ARBA00023136"/>
    </source>
</evidence>
<dbReference type="AlphaFoldDB" id="A0A1B4G7N6"/>
<evidence type="ECO:0000256" key="7">
    <source>
        <dbReference type="PIRNR" id="PIRNR001892"/>
    </source>
</evidence>
<keyword evidence="8" id="KW-0732">Signal</keyword>
<keyword evidence="5 7" id="KW-0472">Membrane</keyword>
<accession>A0A1B4G7N6</accession>
<name>A0A1B4G7N6_9BURK</name>
<evidence type="ECO:0000256" key="2">
    <source>
        <dbReference type="ARBA" id="ARBA00022448"/>
    </source>
</evidence>